<dbReference type="Proteomes" id="UP000020681">
    <property type="component" value="Unassembled WGS sequence"/>
</dbReference>
<evidence type="ECO:0000313" key="1">
    <source>
        <dbReference type="EMBL" id="EUA87903.1"/>
    </source>
</evidence>
<dbReference type="EMBL" id="JAOL01000152">
    <property type="protein sequence ID" value="EUA87903.1"/>
    <property type="molecule type" value="Genomic_DNA"/>
</dbReference>
<dbReference type="Gene3D" id="3.40.1190.10">
    <property type="entry name" value="Mur-like, catalytic domain"/>
    <property type="match status" value="1"/>
</dbReference>
<proteinExistence type="predicted"/>
<comment type="caution">
    <text evidence="1">The sequence shown here is derived from an EMBL/GenBank/DDBJ whole genome shotgun (WGS) entry which is preliminary data.</text>
</comment>
<reference evidence="1 2" key="1">
    <citation type="submission" date="2014-01" db="EMBL/GenBank/DDBJ databases">
        <authorList>
            <person name="Dobos K."/>
            <person name="Lenaerts A."/>
            <person name="Ordway D."/>
            <person name="DeGroote M.A."/>
            <person name="Parker T."/>
            <person name="Sizemore C."/>
            <person name="Tallon L.J."/>
            <person name="Sadzewicz L.K."/>
            <person name="Sengamalay N."/>
            <person name="Fraser C.M."/>
            <person name="Hine E."/>
            <person name="Shefchek K.A."/>
            <person name="Das S.P."/>
            <person name="Tettelin H."/>
        </authorList>
    </citation>
    <scope>NUCLEOTIDE SEQUENCE [LARGE SCALE GENOMIC DNA]</scope>
    <source>
        <strain evidence="1 2">Harvey</strain>
    </source>
</reference>
<organism evidence="1 2">
    <name type="scientific">Mycobacterium ulcerans str. Harvey</name>
    <dbReference type="NCBI Taxonomy" id="1299332"/>
    <lineage>
        <taxon>Bacteria</taxon>
        <taxon>Bacillati</taxon>
        <taxon>Actinomycetota</taxon>
        <taxon>Actinomycetes</taxon>
        <taxon>Mycobacteriales</taxon>
        <taxon>Mycobacteriaceae</taxon>
        <taxon>Mycobacterium</taxon>
        <taxon>Mycobacterium ulcerans group</taxon>
    </lineage>
</organism>
<evidence type="ECO:0000313" key="2">
    <source>
        <dbReference type="Proteomes" id="UP000020681"/>
    </source>
</evidence>
<protein>
    <submittedName>
        <fullName evidence="1">UDP-N-acetylmuramoyl-L-alanyl-D-glutamate--2, 6-diaminopimelate ligase domain protein</fullName>
        <ecNumber evidence="1">6.3.2.13</ecNumber>
    </submittedName>
</protein>
<accession>A0ABN0QT51</accession>
<dbReference type="InterPro" id="IPR036565">
    <property type="entry name" value="Mur-like_cat_sf"/>
</dbReference>
<keyword evidence="2" id="KW-1185">Reference proteome</keyword>
<name>A0ABN0QT51_MYCUL</name>
<keyword evidence="1" id="KW-0436">Ligase</keyword>
<dbReference type="EC" id="6.3.2.13" evidence="1"/>
<dbReference type="GO" id="GO:0008765">
    <property type="term" value="F:UDP-N-acetylmuramoylalanyl-D-glutamate-2,6-diaminopimelate ligase activity"/>
    <property type="evidence" value="ECO:0007669"/>
    <property type="project" value="UniProtKB-EC"/>
</dbReference>
<dbReference type="SUPFAM" id="SSF53623">
    <property type="entry name" value="MurD-like peptide ligases, catalytic domain"/>
    <property type="match status" value="1"/>
</dbReference>
<gene>
    <name evidence="1" type="ORF">I551_5637</name>
</gene>
<sequence>MADYFEAKALLFDPASALRGHSVVVCIDDEAGRAMADRAGVAITVSATGQPAHWRATDVAPVGPEGKNSPRSILPAWGIGCALGRPDTTTCPIAYWRWRFWMLSGSRRSRLRQGCGKPGCLGAWNRWTAVRTSWRWWTTRTNPARCGKC</sequence>